<feature type="non-terminal residue" evidence="1">
    <location>
        <position position="1"/>
    </location>
</feature>
<proteinExistence type="predicted"/>
<dbReference type="EMBL" id="JAAGVB010000229">
    <property type="protein sequence ID" value="NEW36947.1"/>
    <property type="molecule type" value="Genomic_DNA"/>
</dbReference>
<dbReference type="AlphaFoldDB" id="A0A6P1CYT2"/>
<organism evidence="1 2">
    <name type="scientific">Nocardia cyriacigeorgica</name>
    <dbReference type="NCBI Taxonomy" id="135487"/>
    <lineage>
        <taxon>Bacteria</taxon>
        <taxon>Bacillati</taxon>
        <taxon>Actinomycetota</taxon>
        <taxon>Actinomycetes</taxon>
        <taxon>Mycobacteriales</taxon>
        <taxon>Nocardiaceae</taxon>
        <taxon>Nocardia</taxon>
    </lineage>
</organism>
<name>A0A6P1CYT2_9NOCA</name>
<dbReference type="PANTHER" id="PTHR42655">
    <property type="entry name" value="GLYCOGEN PHOSPHORYLASE"/>
    <property type="match status" value="1"/>
</dbReference>
<protein>
    <submittedName>
        <fullName evidence="1">Glycosyltransferase family 1 protein</fullName>
    </submittedName>
</protein>
<accession>A0A6P1CYT2</accession>
<keyword evidence="1" id="KW-0808">Transferase</keyword>
<evidence type="ECO:0000313" key="2">
    <source>
        <dbReference type="Proteomes" id="UP000471166"/>
    </source>
</evidence>
<dbReference type="Proteomes" id="UP000471166">
    <property type="component" value="Unassembled WGS sequence"/>
</dbReference>
<dbReference type="PANTHER" id="PTHR42655:SF1">
    <property type="entry name" value="GLYCOGEN PHOSPHORYLASE"/>
    <property type="match status" value="1"/>
</dbReference>
<dbReference type="SUPFAM" id="SSF53756">
    <property type="entry name" value="UDP-Glycosyltransferase/glycogen phosphorylase"/>
    <property type="match status" value="1"/>
</dbReference>
<feature type="non-terminal residue" evidence="1">
    <location>
        <position position="130"/>
    </location>
</feature>
<dbReference type="InterPro" id="IPR052182">
    <property type="entry name" value="Glycogen/Maltodextrin_Phosph"/>
</dbReference>
<evidence type="ECO:0000313" key="1">
    <source>
        <dbReference type="EMBL" id="NEW36947.1"/>
    </source>
</evidence>
<comment type="caution">
    <text evidence="1">The sequence shown here is derived from an EMBL/GenBank/DDBJ whole genome shotgun (WGS) entry which is preliminary data.</text>
</comment>
<gene>
    <name evidence="1" type="ORF">GV791_31010</name>
</gene>
<dbReference type="Gene3D" id="3.40.50.2000">
    <property type="entry name" value="Glycogen Phosphorylase B"/>
    <property type="match status" value="1"/>
</dbReference>
<reference evidence="1 2" key="1">
    <citation type="submission" date="2020-01" db="EMBL/GenBank/DDBJ databases">
        <title>Genetics and antimicrobial susceptibilities of Nocardia species isolated from the soil; a comparison with species isolated from humans.</title>
        <authorList>
            <person name="Carrasco G."/>
            <person name="Monzon S."/>
            <person name="Sansegundo M."/>
            <person name="Garcia E."/>
            <person name="Garrido N."/>
            <person name="Medina M.J."/>
            <person name="Villalon P."/>
            <person name="Ramirez-Arocha A.C."/>
            <person name="Jimenez P."/>
            <person name="Cuesta I."/>
            <person name="Valdezate S."/>
        </authorList>
    </citation>
    <scope>NUCLEOTIDE SEQUENCE [LARGE SCALE GENOMIC DNA]</scope>
    <source>
        <strain evidence="1 2">CNM20110626</strain>
    </source>
</reference>
<sequence>TLRATLVAEVRRRLRASWLQRGAAEAELGWIDGVFDPDVLTVGFARRVPTYKRLTLMLRDPQRLRSMLLDPDRPVQRVVAGKSHPADEGGKALIQQVVRFADDPEVRHRIVFLPDYDMSMARYLYWGCDV</sequence>
<dbReference type="GO" id="GO:0016740">
    <property type="term" value="F:transferase activity"/>
    <property type="evidence" value="ECO:0007669"/>
    <property type="project" value="UniProtKB-KW"/>
</dbReference>